<feature type="region of interest" description="Disordered" evidence="9">
    <location>
        <begin position="380"/>
        <end position="402"/>
    </location>
</feature>
<dbReference type="EMBL" id="NRSJ01000007">
    <property type="protein sequence ID" value="MBK1704164.1"/>
    <property type="molecule type" value="Genomic_DNA"/>
</dbReference>
<comment type="subcellular location">
    <subcellularLocation>
        <location evidence="1">Cell outer membrane</location>
    </subcellularLocation>
</comment>
<gene>
    <name evidence="10" type="ORF">CKO40_06275</name>
</gene>
<dbReference type="InterPro" id="IPR051906">
    <property type="entry name" value="TolC-like"/>
</dbReference>
<name>A0AAJ0X8T0_9GAMM</name>
<keyword evidence="3" id="KW-0813">Transport</keyword>
<keyword evidence="5" id="KW-0812">Transmembrane</keyword>
<dbReference type="GO" id="GO:0015288">
    <property type="term" value="F:porin activity"/>
    <property type="evidence" value="ECO:0007669"/>
    <property type="project" value="TreeGrafter"/>
</dbReference>
<evidence type="ECO:0000256" key="1">
    <source>
        <dbReference type="ARBA" id="ARBA00004442"/>
    </source>
</evidence>
<comment type="caution">
    <text evidence="10">The sequence shown here is derived from an EMBL/GenBank/DDBJ whole genome shotgun (WGS) entry which is preliminary data.</text>
</comment>
<feature type="region of interest" description="Disordered" evidence="9">
    <location>
        <begin position="284"/>
        <end position="360"/>
    </location>
</feature>
<evidence type="ECO:0000313" key="10">
    <source>
        <dbReference type="EMBL" id="MBK1704164.1"/>
    </source>
</evidence>
<evidence type="ECO:0000256" key="7">
    <source>
        <dbReference type="ARBA" id="ARBA00023237"/>
    </source>
</evidence>
<reference evidence="10" key="1">
    <citation type="submission" date="2017-08" db="EMBL/GenBank/DDBJ databases">
        <authorList>
            <person name="Imhoff J.F."/>
            <person name="Rahn T."/>
            <person name="Kuenzel S."/>
            <person name="Neulinger S.C."/>
        </authorList>
    </citation>
    <scope>NUCLEOTIDE SEQUENCE</scope>
    <source>
        <strain evidence="10">DSM 11080</strain>
    </source>
</reference>
<keyword evidence="7" id="KW-0998">Cell outer membrane</keyword>
<feature type="compositionally biased region" description="Basic and acidic residues" evidence="9">
    <location>
        <begin position="380"/>
        <end position="391"/>
    </location>
</feature>
<evidence type="ECO:0000256" key="4">
    <source>
        <dbReference type="ARBA" id="ARBA00022452"/>
    </source>
</evidence>
<organism evidence="10 11">
    <name type="scientific">Halochromatium glycolicum</name>
    <dbReference type="NCBI Taxonomy" id="85075"/>
    <lineage>
        <taxon>Bacteria</taxon>
        <taxon>Pseudomonadati</taxon>
        <taxon>Pseudomonadota</taxon>
        <taxon>Gammaproteobacteria</taxon>
        <taxon>Chromatiales</taxon>
        <taxon>Chromatiaceae</taxon>
        <taxon>Halochromatium</taxon>
    </lineage>
</organism>
<dbReference type="Pfam" id="PF02321">
    <property type="entry name" value="OEP"/>
    <property type="match status" value="1"/>
</dbReference>
<evidence type="ECO:0000313" key="11">
    <source>
        <dbReference type="Proteomes" id="UP001296776"/>
    </source>
</evidence>
<evidence type="ECO:0000256" key="6">
    <source>
        <dbReference type="ARBA" id="ARBA00023136"/>
    </source>
</evidence>
<evidence type="ECO:0000256" key="3">
    <source>
        <dbReference type="ARBA" id="ARBA00022448"/>
    </source>
</evidence>
<dbReference type="Proteomes" id="UP001296776">
    <property type="component" value="Unassembled WGS sequence"/>
</dbReference>
<dbReference type="AlphaFoldDB" id="A0AAJ0X8T0"/>
<evidence type="ECO:0008006" key="12">
    <source>
        <dbReference type="Google" id="ProtNLM"/>
    </source>
</evidence>
<dbReference type="GO" id="GO:0015562">
    <property type="term" value="F:efflux transmembrane transporter activity"/>
    <property type="evidence" value="ECO:0007669"/>
    <property type="project" value="InterPro"/>
</dbReference>
<sequence length="539" mass="57214">MMQRFYRGYAEREVPLIARSIAAVTDRRALGRIGRISICSAGCRRPLRRAAALPADRLLMPVLAALCILAQAPAATATGTAPAAQGASSAPVTGPLTLAEAVAGAMEQAGQLIRTDALRGEADAVRRQAGAWTADDPALRLKGLSDRFNSDDGAYELEAFVDLPLWLPGQRRARLELARSLGMGADALTRLLRWEVTGAVRDALWRAKLAEVQQQQARAAYQAATALEAVVAKRFDAGELARLDLLTAEQETLARQAELTAAEAAWEQAKADYVQLTGRLSLPEPANWPSRAPSPLPSPSSSPSSSPASSAPSSSAPGTAPVSGVAFGSAPRSASNRALGPALGPALGRASGRNDASQLMLPDDHPLLAEADAALARARSERDRVASDRRGNPVLSLGGRRSRDDRAFGADTALQLEVSIPFGLRSQSALELAASERQVTERLAELHRLRREAERELAGAVLGRAGAAKALQVAERRARLAADALKVAERAFELGETDLADRLRAERRAREAHLDLALRRAEQGQALARLNQALGIIPQ</sequence>
<protein>
    <recommendedName>
        <fullName evidence="12">TolC family protein</fullName>
    </recommendedName>
</protein>
<proteinExistence type="inferred from homology"/>
<dbReference type="PANTHER" id="PTHR30026:SF23">
    <property type="entry name" value="TO APRF-PUTATIVE OUTER MEMBRANE EFFLUX PROTEIN OR SECRETED ALKALINE PHOSPHATASE-RELATED"/>
    <property type="match status" value="1"/>
</dbReference>
<dbReference type="GO" id="GO:1990281">
    <property type="term" value="C:efflux pump complex"/>
    <property type="evidence" value="ECO:0007669"/>
    <property type="project" value="TreeGrafter"/>
</dbReference>
<keyword evidence="6" id="KW-0472">Membrane</keyword>
<dbReference type="InterPro" id="IPR003423">
    <property type="entry name" value="OMP_efflux"/>
</dbReference>
<dbReference type="GO" id="GO:0009279">
    <property type="term" value="C:cell outer membrane"/>
    <property type="evidence" value="ECO:0007669"/>
    <property type="project" value="UniProtKB-SubCell"/>
</dbReference>
<feature type="coiled-coil region" evidence="8">
    <location>
        <begin position="432"/>
        <end position="491"/>
    </location>
</feature>
<keyword evidence="11" id="KW-1185">Reference proteome</keyword>
<evidence type="ECO:0000256" key="5">
    <source>
        <dbReference type="ARBA" id="ARBA00022692"/>
    </source>
</evidence>
<comment type="similarity">
    <text evidence="2">Belongs to the outer membrane factor (OMF) (TC 1.B.17) family.</text>
</comment>
<evidence type="ECO:0000256" key="8">
    <source>
        <dbReference type="SAM" id="Coils"/>
    </source>
</evidence>
<reference evidence="10" key="2">
    <citation type="journal article" date="2020" name="Microorganisms">
        <title>Osmotic Adaptation and Compatible Solute Biosynthesis of Phototrophic Bacteria as Revealed from Genome Analyses.</title>
        <authorList>
            <person name="Imhoff J.F."/>
            <person name="Rahn T."/>
            <person name="Kunzel S."/>
            <person name="Keller A."/>
            <person name="Neulinger S.C."/>
        </authorList>
    </citation>
    <scope>NUCLEOTIDE SEQUENCE</scope>
    <source>
        <strain evidence="10">DSM 11080</strain>
    </source>
</reference>
<accession>A0AAJ0X8T0</accession>
<evidence type="ECO:0000256" key="2">
    <source>
        <dbReference type="ARBA" id="ARBA00007613"/>
    </source>
</evidence>
<keyword evidence="4" id="KW-1134">Transmembrane beta strand</keyword>
<feature type="compositionally biased region" description="Low complexity" evidence="9">
    <location>
        <begin position="301"/>
        <end position="317"/>
    </location>
</feature>
<evidence type="ECO:0000256" key="9">
    <source>
        <dbReference type="SAM" id="MobiDB-lite"/>
    </source>
</evidence>
<keyword evidence="8" id="KW-0175">Coiled coil</keyword>
<dbReference type="SUPFAM" id="SSF56954">
    <property type="entry name" value="Outer membrane efflux proteins (OEP)"/>
    <property type="match status" value="1"/>
</dbReference>
<dbReference type="PANTHER" id="PTHR30026">
    <property type="entry name" value="OUTER MEMBRANE PROTEIN TOLC"/>
    <property type="match status" value="1"/>
</dbReference>
<dbReference type="Gene3D" id="1.20.1600.10">
    <property type="entry name" value="Outer membrane efflux proteins (OEP)"/>
    <property type="match status" value="1"/>
</dbReference>